<comment type="caution">
    <text evidence="1">The sequence shown here is derived from an EMBL/GenBank/DDBJ whole genome shotgun (WGS) entry which is preliminary data.</text>
</comment>
<dbReference type="SUPFAM" id="SSF140663">
    <property type="entry name" value="TTHA0068-like"/>
    <property type="match status" value="1"/>
</dbReference>
<organism evidence="1 2">
    <name type="scientific">Calditerricola satsumensis</name>
    <dbReference type="NCBI Taxonomy" id="373054"/>
    <lineage>
        <taxon>Bacteria</taxon>
        <taxon>Bacillati</taxon>
        <taxon>Bacillota</taxon>
        <taxon>Bacilli</taxon>
        <taxon>Bacillales</taxon>
        <taxon>Bacillaceae</taxon>
        <taxon>Calditerricola</taxon>
    </lineage>
</organism>
<keyword evidence="2" id="KW-1185">Reference proteome</keyword>
<reference evidence="1" key="2">
    <citation type="submission" date="2020-09" db="EMBL/GenBank/DDBJ databases">
        <authorList>
            <person name="Sun Q."/>
            <person name="Ohkuma M."/>
        </authorList>
    </citation>
    <scope>NUCLEOTIDE SEQUENCE</scope>
    <source>
        <strain evidence="1">JCM 14719</strain>
    </source>
</reference>
<dbReference type="Proteomes" id="UP000637720">
    <property type="component" value="Unassembled WGS sequence"/>
</dbReference>
<dbReference type="PANTHER" id="PTHR34796:SF1">
    <property type="entry name" value="EXPRESSED PROTEIN"/>
    <property type="match status" value="1"/>
</dbReference>
<dbReference type="PANTHER" id="PTHR34796">
    <property type="entry name" value="EXPRESSED PROTEIN"/>
    <property type="match status" value="1"/>
</dbReference>
<proteinExistence type="predicted"/>
<dbReference type="EMBL" id="BMOF01000053">
    <property type="protein sequence ID" value="GGK06341.1"/>
    <property type="molecule type" value="Genomic_DNA"/>
</dbReference>
<accession>A0A8J3BB52</accession>
<reference evidence="1" key="1">
    <citation type="journal article" date="2014" name="Int. J. Syst. Evol. Microbiol.">
        <title>Complete genome sequence of Corynebacterium casei LMG S-19264T (=DSM 44701T), isolated from a smear-ripened cheese.</title>
        <authorList>
            <consortium name="US DOE Joint Genome Institute (JGI-PGF)"/>
            <person name="Walter F."/>
            <person name="Albersmeier A."/>
            <person name="Kalinowski J."/>
            <person name="Ruckert C."/>
        </authorList>
    </citation>
    <scope>NUCLEOTIDE SEQUENCE</scope>
    <source>
        <strain evidence="1">JCM 14719</strain>
    </source>
</reference>
<evidence type="ECO:0008006" key="3">
    <source>
        <dbReference type="Google" id="ProtNLM"/>
    </source>
</evidence>
<dbReference type="InterPro" id="IPR005500">
    <property type="entry name" value="DUF309"/>
</dbReference>
<dbReference type="Pfam" id="PF03745">
    <property type="entry name" value="DUF309"/>
    <property type="match status" value="1"/>
</dbReference>
<sequence>MRDRYPPQYLAFLDRFNEGDYYTCHDLLEELWMEDRHNKFLQGLLQLAVALYHAELGNLRGARLMFSSAKGYLEPYRPRFWSLDVDGVVAYIDRCLAALPPQDRIPWDEARHLALPRLRLRLEADDG</sequence>
<evidence type="ECO:0000313" key="2">
    <source>
        <dbReference type="Proteomes" id="UP000637720"/>
    </source>
</evidence>
<protein>
    <recommendedName>
        <fullName evidence="3">DUF309 domain-containing protein</fullName>
    </recommendedName>
</protein>
<dbReference type="Gene3D" id="1.10.3450.10">
    <property type="entry name" value="TTHA0068-like"/>
    <property type="match status" value="1"/>
</dbReference>
<dbReference type="AlphaFoldDB" id="A0A8J3BB52"/>
<dbReference type="InterPro" id="IPR023203">
    <property type="entry name" value="TTHA0068_sf"/>
</dbReference>
<name>A0A8J3BB52_9BACI</name>
<gene>
    <name evidence="1" type="ORF">GCM10007043_20470</name>
</gene>
<evidence type="ECO:0000313" key="1">
    <source>
        <dbReference type="EMBL" id="GGK06341.1"/>
    </source>
</evidence>